<comment type="caution">
    <text evidence="2">The sequence shown here is derived from an EMBL/GenBank/DDBJ whole genome shotgun (WGS) entry which is preliminary data.</text>
</comment>
<feature type="region of interest" description="Disordered" evidence="1">
    <location>
        <begin position="229"/>
        <end position="285"/>
    </location>
</feature>
<feature type="compositionally biased region" description="Basic and acidic residues" evidence="1">
    <location>
        <begin position="183"/>
        <end position="207"/>
    </location>
</feature>
<accession>A0AA91T1R8</accession>
<dbReference type="Proteomes" id="UP000195602">
    <property type="component" value="Unassembled WGS sequence"/>
</dbReference>
<evidence type="ECO:0000313" key="3">
    <source>
        <dbReference type="Proteomes" id="UP000195602"/>
    </source>
</evidence>
<feature type="region of interest" description="Disordered" evidence="1">
    <location>
        <begin position="304"/>
        <end position="432"/>
    </location>
</feature>
<organism evidence="2 3">
    <name type="scientific">Clavispora lusitaniae</name>
    <name type="common">Candida lusitaniae</name>
    <dbReference type="NCBI Taxonomy" id="36911"/>
    <lineage>
        <taxon>Eukaryota</taxon>
        <taxon>Fungi</taxon>
        <taxon>Dikarya</taxon>
        <taxon>Ascomycota</taxon>
        <taxon>Saccharomycotina</taxon>
        <taxon>Pichiomycetes</taxon>
        <taxon>Metschnikowiaceae</taxon>
        <taxon>Clavispora</taxon>
    </lineage>
</organism>
<proteinExistence type="predicted"/>
<feature type="compositionally biased region" description="Basic and acidic residues" evidence="1">
    <location>
        <begin position="315"/>
        <end position="331"/>
    </location>
</feature>
<feature type="region of interest" description="Disordered" evidence="1">
    <location>
        <begin position="165"/>
        <end position="207"/>
    </location>
</feature>
<evidence type="ECO:0000256" key="1">
    <source>
        <dbReference type="SAM" id="MobiDB-lite"/>
    </source>
</evidence>
<protein>
    <submittedName>
        <fullName evidence="2">Uncharacterized protein</fullName>
    </submittedName>
</protein>
<reference evidence="2 3" key="1">
    <citation type="submission" date="2017-04" db="EMBL/GenBank/DDBJ databases">
        <title>Draft genome of the yeast Clavispora lusitaniae type strain CBS 6936.</title>
        <authorList>
            <person name="Durrens P."/>
            <person name="Klopp C."/>
            <person name="Biteau N."/>
            <person name="Fitton-Ouhabi V."/>
            <person name="Dementhon K."/>
            <person name="Accoceberry I."/>
            <person name="Sherman D.J."/>
            <person name="Noel T."/>
        </authorList>
    </citation>
    <scope>NUCLEOTIDE SEQUENCE [LARGE SCALE GENOMIC DNA]</scope>
    <source>
        <strain evidence="2 3">CBS 6936</strain>
    </source>
</reference>
<name>A0AA91T1R8_CLALS</name>
<feature type="compositionally biased region" description="Basic and acidic residues" evidence="1">
    <location>
        <begin position="338"/>
        <end position="368"/>
    </location>
</feature>
<evidence type="ECO:0000313" key="2">
    <source>
        <dbReference type="EMBL" id="OVF08237.1"/>
    </source>
</evidence>
<dbReference type="KEGG" id="clus:A9F13_09g01727"/>
<dbReference type="AlphaFoldDB" id="A0AA91T1R8"/>
<gene>
    <name evidence="2" type="ORF">A9F13_09g01727</name>
</gene>
<dbReference type="EMBL" id="LYUB02000009">
    <property type="protein sequence ID" value="OVF08237.1"/>
    <property type="molecule type" value="Genomic_DNA"/>
</dbReference>
<sequence>MFAINSSPYNFTSLFDTLQSLQQFQNYQMQLQAQETRPKIVKKVETEDAYQIQIFKKSGNFNSYEVKVLRNAYPYHHNKSNLVNLVIESEEDEFRKVFQFNLQDIDVNAIDWEYHEAQNVLVLNVPKKVHYCSDDYPNSFLASLLGVPQPMRCVSCGSFPMKQDYSLGSRQSEAEERAEESESERRKLEREIRRQEDAELAASRKAERERRAAELARIAEEEAKKAELARQEAARKAEEARKKQEHARKVAEERARREALVRQRKQEEERRRQQEERKKREEEYRKNFAQQQEIIKQLFGGNVFPFGNFVVPPEPKSEVEPEKVENNKSEEFQQSDGSKPEIRTQKEATKEDSNSVSNKKEVNDHSEAELSETESINSDAEEEAASASNASTPSSKSSTDDSDASMKKLHKHPSLEEVEDEEFVMFRKKFGQ</sequence>
<feature type="compositionally biased region" description="Low complexity" evidence="1">
    <location>
        <begin position="385"/>
        <end position="397"/>
    </location>
</feature>